<sequence>MSSSSSHVTNTQYNDGLPKCVCRERVVVRRSLTVANPGRRFIGCVNYKKKKNGCNFFEWVDEETCRSGLEYAKIMQAKRDALDRQVEDLKRGKEMLEQENEALLCKVAKLTELNVHLLGRNEALNA</sequence>
<dbReference type="Proteomes" id="UP000828048">
    <property type="component" value="Chromosome 2"/>
</dbReference>
<gene>
    <name evidence="1" type="ORF">Vadar_033144</name>
</gene>
<name>A0ACB7X5Z4_9ERIC</name>
<accession>A0ACB7X5Z4</accession>
<keyword evidence="2" id="KW-1185">Reference proteome</keyword>
<organism evidence="1 2">
    <name type="scientific">Vaccinium darrowii</name>
    <dbReference type="NCBI Taxonomy" id="229202"/>
    <lineage>
        <taxon>Eukaryota</taxon>
        <taxon>Viridiplantae</taxon>
        <taxon>Streptophyta</taxon>
        <taxon>Embryophyta</taxon>
        <taxon>Tracheophyta</taxon>
        <taxon>Spermatophyta</taxon>
        <taxon>Magnoliopsida</taxon>
        <taxon>eudicotyledons</taxon>
        <taxon>Gunneridae</taxon>
        <taxon>Pentapetalae</taxon>
        <taxon>asterids</taxon>
        <taxon>Ericales</taxon>
        <taxon>Ericaceae</taxon>
        <taxon>Vaccinioideae</taxon>
        <taxon>Vaccinieae</taxon>
        <taxon>Vaccinium</taxon>
    </lineage>
</organism>
<reference evidence="1 2" key="1">
    <citation type="journal article" date="2021" name="Hortic Res">
        <title>High-quality reference genome and annotation aids understanding of berry development for evergreen blueberry (Vaccinium darrowii).</title>
        <authorList>
            <person name="Yu J."/>
            <person name="Hulse-Kemp A.M."/>
            <person name="Babiker E."/>
            <person name="Staton M."/>
        </authorList>
    </citation>
    <scope>NUCLEOTIDE SEQUENCE [LARGE SCALE GENOMIC DNA]</scope>
    <source>
        <strain evidence="2">cv. NJ 8807/NJ 8810</strain>
        <tissue evidence="1">Young leaf</tissue>
    </source>
</reference>
<comment type="caution">
    <text evidence="1">The sequence shown here is derived from an EMBL/GenBank/DDBJ whole genome shotgun (WGS) entry which is preliminary data.</text>
</comment>
<protein>
    <submittedName>
        <fullName evidence="1">Uncharacterized protein</fullName>
    </submittedName>
</protein>
<dbReference type="EMBL" id="CM037152">
    <property type="protein sequence ID" value="KAH7836147.1"/>
    <property type="molecule type" value="Genomic_DNA"/>
</dbReference>
<proteinExistence type="predicted"/>
<evidence type="ECO:0000313" key="1">
    <source>
        <dbReference type="EMBL" id="KAH7836147.1"/>
    </source>
</evidence>
<evidence type="ECO:0000313" key="2">
    <source>
        <dbReference type="Proteomes" id="UP000828048"/>
    </source>
</evidence>